<dbReference type="PANTHER" id="PTHR11802:SF3">
    <property type="entry name" value="RETINOID-INDUCIBLE SERINE CARBOXYPEPTIDASE"/>
    <property type="match status" value="1"/>
</dbReference>
<gene>
    <name evidence="10" type="ORF">ILEXP_LOCUS18635</name>
</gene>
<dbReference type="PRINTS" id="PR00724">
    <property type="entry name" value="CRBOXYPTASEC"/>
</dbReference>
<comment type="subcellular location">
    <subcellularLocation>
        <location evidence="1">Secreted</location>
    </subcellularLocation>
</comment>
<feature type="signal peptide" evidence="9">
    <location>
        <begin position="1"/>
        <end position="27"/>
    </location>
</feature>
<dbReference type="PANTHER" id="PTHR11802">
    <property type="entry name" value="SERINE PROTEASE FAMILY S10 SERINE CARBOXYPEPTIDASE"/>
    <property type="match status" value="1"/>
</dbReference>
<dbReference type="InterPro" id="IPR029058">
    <property type="entry name" value="AB_hydrolase_fold"/>
</dbReference>
<dbReference type="Proteomes" id="UP001642360">
    <property type="component" value="Unassembled WGS sequence"/>
</dbReference>
<evidence type="ECO:0000256" key="2">
    <source>
        <dbReference type="ARBA" id="ARBA00009431"/>
    </source>
</evidence>
<dbReference type="PROSITE" id="PS00131">
    <property type="entry name" value="CARBOXYPEPT_SER_SER"/>
    <property type="match status" value="1"/>
</dbReference>
<evidence type="ECO:0000256" key="1">
    <source>
        <dbReference type="ARBA" id="ARBA00004613"/>
    </source>
</evidence>
<evidence type="ECO:0000256" key="7">
    <source>
        <dbReference type="ARBA" id="ARBA00022801"/>
    </source>
</evidence>
<dbReference type="Pfam" id="PF00450">
    <property type="entry name" value="Peptidase_S10"/>
    <property type="match status" value="1"/>
</dbReference>
<evidence type="ECO:0000256" key="9">
    <source>
        <dbReference type="RuleBase" id="RU361156"/>
    </source>
</evidence>
<evidence type="ECO:0000313" key="11">
    <source>
        <dbReference type="Proteomes" id="UP001642360"/>
    </source>
</evidence>
<keyword evidence="3" id="KW-0964">Secreted</keyword>
<comment type="caution">
    <text evidence="10">The sequence shown here is derived from an EMBL/GenBank/DDBJ whole genome shotgun (WGS) entry which is preliminary data.</text>
</comment>
<feature type="chain" id="PRO_5044535386" description="Carboxypeptidase" evidence="9">
    <location>
        <begin position="28"/>
        <end position="463"/>
    </location>
</feature>
<dbReference type="AlphaFoldDB" id="A0ABC8S7S9"/>
<keyword evidence="6 9" id="KW-0732">Signal</keyword>
<keyword evidence="5 9" id="KW-0645">Protease</keyword>
<evidence type="ECO:0000256" key="3">
    <source>
        <dbReference type="ARBA" id="ARBA00022525"/>
    </source>
</evidence>
<evidence type="ECO:0000256" key="4">
    <source>
        <dbReference type="ARBA" id="ARBA00022645"/>
    </source>
</evidence>
<keyword evidence="4 9" id="KW-0121">Carboxypeptidase</keyword>
<evidence type="ECO:0000256" key="8">
    <source>
        <dbReference type="ARBA" id="ARBA00023180"/>
    </source>
</evidence>
<dbReference type="Gene3D" id="3.40.50.1820">
    <property type="entry name" value="alpha/beta hydrolase"/>
    <property type="match status" value="1"/>
</dbReference>
<reference evidence="10 11" key="1">
    <citation type="submission" date="2024-02" db="EMBL/GenBank/DDBJ databases">
        <authorList>
            <person name="Vignale AGUSTIN F."/>
            <person name="Sosa J E."/>
            <person name="Modenutti C."/>
        </authorList>
    </citation>
    <scope>NUCLEOTIDE SEQUENCE [LARGE SCALE GENOMIC DNA]</scope>
</reference>
<proteinExistence type="inferred from homology"/>
<dbReference type="EC" id="3.4.16.-" evidence="9"/>
<dbReference type="InterPro" id="IPR018202">
    <property type="entry name" value="Ser_caboxypep_ser_AS"/>
</dbReference>
<organism evidence="10 11">
    <name type="scientific">Ilex paraguariensis</name>
    <name type="common">yerba mate</name>
    <dbReference type="NCBI Taxonomy" id="185542"/>
    <lineage>
        <taxon>Eukaryota</taxon>
        <taxon>Viridiplantae</taxon>
        <taxon>Streptophyta</taxon>
        <taxon>Embryophyta</taxon>
        <taxon>Tracheophyta</taxon>
        <taxon>Spermatophyta</taxon>
        <taxon>Magnoliopsida</taxon>
        <taxon>eudicotyledons</taxon>
        <taxon>Gunneridae</taxon>
        <taxon>Pentapetalae</taxon>
        <taxon>asterids</taxon>
        <taxon>campanulids</taxon>
        <taxon>Aquifoliales</taxon>
        <taxon>Aquifoliaceae</taxon>
        <taxon>Ilex</taxon>
    </lineage>
</organism>
<dbReference type="GO" id="GO:0005576">
    <property type="term" value="C:extracellular region"/>
    <property type="evidence" value="ECO:0007669"/>
    <property type="project" value="UniProtKB-SubCell"/>
</dbReference>
<dbReference type="SUPFAM" id="SSF53474">
    <property type="entry name" value="alpha/beta-Hydrolases"/>
    <property type="match status" value="1"/>
</dbReference>
<evidence type="ECO:0000256" key="5">
    <source>
        <dbReference type="ARBA" id="ARBA00022670"/>
    </source>
</evidence>
<accession>A0ABC8S7S9</accession>
<keyword evidence="7 9" id="KW-0378">Hydrolase</keyword>
<name>A0ABC8S7S9_9AQUA</name>
<dbReference type="FunFam" id="3.40.50.1820:FF:000123">
    <property type="entry name" value="Carboxypeptidase"/>
    <property type="match status" value="1"/>
</dbReference>
<evidence type="ECO:0000313" key="10">
    <source>
        <dbReference type="EMBL" id="CAK9150477.1"/>
    </source>
</evidence>
<dbReference type="InterPro" id="IPR001563">
    <property type="entry name" value="Peptidase_S10"/>
</dbReference>
<dbReference type="GO" id="GO:0006508">
    <property type="term" value="P:proteolysis"/>
    <property type="evidence" value="ECO:0007669"/>
    <property type="project" value="UniProtKB-KW"/>
</dbReference>
<dbReference type="GO" id="GO:0004185">
    <property type="term" value="F:serine-type carboxypeptidase activity"/>
    <property type="evidence" value="ECO:0007669"/>
    <property type="project" value="UniProtKB-UniRule"/>
</dbReference>
<dbReference type="EMBL" id="CAUOFW020002047">
    <property type="protein sequence ID" value="CAK9150477.1"/>
    <property type="molecule type" value="Genomic_DNA"/>
</dbReference>
<sequence>MEKSLVVFLVLSFLLFIPLFHGGIAIAERTQDGTEEWGYIEVRPKAHMFWWYYRSPYKVQDPNKPWPIVLWLQGGPGASGVGIGNFEEVGPLDTDLKPRNSTWLQKADLLFVDNPVGTGYSYVEDTKLLVKTDEEAATDLTKLLMLMFNGNESLQKSPLYIVAESYGGKYAVTLGLSALKAIEAGTLKLKLGGVALGDSWISPEDFVFSWGPLLKGVSRLDNNGLLKSNSLAQQIREQIEDGHLKDATDTWSKLEGVISSSSNSVDFYNFLLDSGMDPVSLTASELSQGIAMKRYSRYLESFRFSPGGNGDLGTLMDGAIRKKLKIIPDNVQWGWQSDLVFTSLAGDFMRPRISEVDELLAKGVNVTVYNGQLDVICATPGTEAWVEKLKWEGIKTFLSMSRTPVYCGDDKVTKGFTKSYKNLHFYWILGAGHFVPVDQPCIALNMVGSITQSPVDSNQIRKQ</sequence>
<keyword evidence="11" id="KW-1185">Reference proteome</keyword>
<keyword evidence="8" id="KW-0325">Glycoprotein</keyword>
<evidence type="ECO:0000256" key="6">
    <source>
        <dbReference type="ARBA" id="ARBA00022729"/>
    </source>
</evidence>
<comment type="similarity">
    <text evidence="2 9">Belongs to the peptidase S10 family.</text>
</comment>
<protein>
    <recommendedName>
        <fullName evidence="9">Carboxypeptidase</fullName>
        <ecNumber evidence="9">3.4.16.-</ecNumber>
    </recommendedName>
</protein>